<feature type="region of interest" description="Disordered" evidence="1">
    <location>
        <begin position="695"/>
        <end position="714"/>
    </location>
</feature>
<evidence type="ECO:0000259" key="2">
    <source>
        <dbReference type="Pfam" id="PF14111"/>
    </source>
</evidence>
<feature type="region of interest" description="Disordered" evidence="1">
    <location>
        <begin position="299"/>
        <end position="333"/>
    </location>
</feature>
<feature type="compositionally biased region" description="Basic and acidic residues" evidence="1">
    <location>
        <begin position="756"/>
        <end position="765"/>
    </location>
</feature>
<feature type="region of interest" description="Disordered" evidence="1">
    <location>
        <begin position="254"/>
        <end position="281"/>
    </location>
</feature>
<accession>A0AAV6JL88</accession>
<evidence type="ECO:0000256" key="1">
    <source>
        <dbReference type="SAM" id="MobiDB-lite"/>
    </source>
</evidence>
<gene>
    <name evidence="3" type="ORF">RHGRI_020851</name>
</gene>
<comment type="caution">
    <text evidence="3">The sequence shown here is derived from an EMBL/GenBank/DDBJ whole genome shotgun (WGS) entry which is preliminary data.</text>
</comment>
<dbReference type="Proteomes" id="UP000823749">
    <property type="component" value="Chromosome 7"/>
</dbReference>
<reference evidence="3" key="1">
    <citation type="submission" date="2020-08" db="EMBL/GenBank/DDBJ databases">
        <title>Plant Genome Project.</title>
        <authorList>
            <person name="Zhang R.-G."/>
        </authorList>
    </citation>
    <scope>NUCLEOTIDE SEQUENCE</scope>
    <source>
        <strain evidence="3">WSP0</strain>
        <tissue evidence="3">Leaf</tissue>
    </source>
</reference>
<feature type="region of interest" description="Disordered" evidence="1">
    <location>
        <begin position="735"/>
        <end position="801"/>
    </location>
</feature>
<proteinExistence type="predicted"/>
<feature type="domain" description="DUF4283" evidence="2">
    <location>
        <begin position="452"/>
        <end position="535"/>
    </location>
</feature>
<protein>
    <recommendedName>
        <fullName evidence="2">DUF4283 domain-containing protein</fullName>
    </recommendedName>
</protein>
<feature type="compositionally biased region" description="Polar residues" evidence="1">
    <location>
        <begin position="388"/>
        <end position="397"/>
    </location>
</feature>
<dbReference type="PANTHER" id="PTHR31286:SF165">
    <property type="entry name" value="DUF4283 DOMAIN-CONTAINING PROTEIN"/>
    <property type="match status" value="1"/>
</dbReference>
<dbReference type="InterPro" id="IPR025558">
    <property type="entry name" value="DUF4283"/>
</dbReference>
<name>A0AAV6JL88_9ERIC</name>
<feature type="compositionally biased region" description="Polar residues" evidence="1">
    <location>
        <begin position="79"/>
        <end position="90"/>
    </location>
</feature>
<feature type="compositionally biased region" description="Low complexity" evidence="1">
    <location>
        <begin position="38"/>
        <end position="51"/>
    </location>
</feature>
<keyword evidence="4" id="KW-1185">Reference proteome</keyword>
<dbReference type="AlphaFoldDB" id="A0AAV6JL88"/>
<feature type="compositionally biased region" description="Acidic residues" evidence="1">
    <location>
        <begin position="697"/>
        <end position="708"/>
    </location>
</feature>
<dbReference type="PANTHER" id="PTHR31286">
    <property type="entry name" value="GLYCINE-RICH CELL WALL STRUCTURAL PROTEIN 1.8-LIKE"/>
    <property type="match status" value="1"/>
</dbReference>
<dbReference type="EMBL" id="JACTNZ010000007">
    <property type="protein sequence ID" value="KAG5540748.1"/>
    <property type="molecule type" value="Genomic_DNA"/>
</dbReference>
<evidence type="ECO:0000313" key="4">
    <source>
        <dbReference type="Proteomes" id="UP000823749"/>
    </source>
</evidence>
<feature type="compositionally biased region" description="Polar residues" evidence="1">
    <location>
        <begin position="361"/>
        <end position="380"/>
    </location>
</feature>
<organism evidence="3 4">
    <name type="scientific">Rhododendron griersonianum</name>
    <dbReference type="NCBI Taxonomy" id="479676"/>
    <lineage>
        <taxon>Eukaryota</taxon>
        <taxon>Viridiplantae</taxon>
        <taxon>Streptophyta</taxon>
        <taxon>Embryophyta</taxon>
        <taxon>Tracheophyta</taxon>
        <taxon>Spermatophyta</taxon>
        <taxon>Magnoliopsida</taxon>
        <taxon>eudicotyledons</taxon>
        <taxon>Gunneridae</taxon>
        <taxon>Pentapetalae</taxon>
        <taxon>asterids</taxon>
        <taxon>Ericales</taxon>
        <taxon>Ericaceae</taxon>
        <taxon>Ericoideae</taxon>
        <taxon>Rhodoreae</taxon>
        <taxon>Rhododendron</taxon>
    </lineage>
</organism>
<sequence>MADGSITFDEGLGLKALDPNESRRKQRGMGDPGGFEISSPKSAKLSSPSKLMAEGLGGKVIDSNEIRRKQKGIHEPISPLNSTRISSVHASPNGFGAHSPKSAKASNSARKLQQVFFEESLRVETEARMLEIVGHLEDELNNSEDPFILDVVTAKLQNIQQSWREAEKQTPPPMAEGTISMEEGPGLIAIDSNEIRRKQKSISDPNSYVRLQQSTSTTHIAGFGSYRHKSSISPNSSPTVTKSFISTEVDLSSRLSSGLSSPPNGFGAHSPKSAKNMTSARKLQQAFFEEGLRVEAEDAMKGSATPSSSNGVGAISPKSHGHTTDAQEMQQASFKEGLVREAEARARVTHLHGNTYQFQRTPSEVRNSNSNTKILNNQSGAVPKPLNHASTSTNPVSQPKAMNRQVQTNKNWTSLFRSQGPSSNMKLDFYPELKKGKNAVVELDITHLDENCWSHCLVGHFLDARKDFRLASSTAHKQWGKMTKYGLLSVKSDNAGFLYFEFKDEACQLAVLEGGPWFFSQKFLVLKKWRRMMTPSKISPSSIPTWVKLHNLPPECWTEEGLSRVASAIGQPKHVDQATKKKTRLAYARVCVEIEAADELPDDIQVTVDGESVSVRVEYQLMPPVCSECKVFGHATTGCPRTIPHKQTRDSGVPKSDWQTVIKGSIVSNVGGSEALEAATVSVVAVVDTSMPKVTEDDIAGSESEGEELNVSTDTPDQVIVDTGVLIGSVEAGSINSVPDSVGVPSQSVPLVKPVPPDDKAETGKGEASFQSSKGFKAHNNKGNGKNNSKKWSNSSKKRNK</sequence>
<dbReference type="Pfam" id="PF14111">
    <property type="entry name" value="DUF4283"/>
    <property type="match status" value="1"/>
</dbReference>
<feature type="region of interest" description="Disordered" evidence="1">
    <location>
        <begin position="1"/>
        <end position="106"/>
    </location>
</feature>
<feature type="compositionally biased region" description="Polar residues" evidence="1">
    <location>
        <begin position="324"/>
        <end position="333"/>
    </location>
</feature>
<feature type="region of interest" description="Disordered" evidence="1">
    <location>
        <begin position="361"/>
        <end position="401"/>
    </location>
</feature>
<feature type="compositionally biased region" description="Polar residues" evidence="1">
    <location>
        <begin position="735"/>
        <end position="748"/>
    </location>
</feature>
<dbReference type="InterPro" id="IPR040256">
    <property type="entry name" value="At4g02000-like"/>
</dbReference>
<feature type="compositionally biased region" description="Low complexity" evidence="1">
    <location>
        <begin position="781"/>
        <end position="795"/>
    </location>
</feature>
<evidence type="ECO:0000313" key="3">
    <source>
        <dbReference type="EMBL" id="KAG5540748.1"/>
    </source>
</evidence>